<accession>A0A3E2CDK5</accession>
<evidence type="ECO:0000313" key="1">
    <source>
        <dbReference type="EMBL" id="RFT29822.1"/>
    </source>
</evidence>
<dbReference type="GO" id="GO:0016791">
    <property type="term" value="F:phosphatase activity"/>
    <property type="evidence" value="ECO:0007669"/>
    <property type="project" value="TreeGrafter"/>
</dbReference>
<dbReference type="GO" id="GO:0005737">
    <property type="term" value="C:cytoplasm"/>
    <property type="evidence" value="ECO:0007669"/>
    <property type="project" value="TreeGrafter"/>
</dbReference>
<dbReference type="InterPro" id="IPR036412">
    <property type="entry name" value="HAD-like_sf"/>
</dbReference>
<sequence length="365" mass="39987">MQLDERTNFSNSKSALSKNFRLALLDLDGVVYRGGESVEYAAESIENAQKNGMFIEYTTNNSSRFQEVVASQLESFGLKVEPWQIITSSVVAARMVARYVPRNSNVLVLGADHLVQEVRSAGLNPVKSCKDNPKAVIQGWYPQMTWQEMAQVAFAVEHGAKYFVTNRDLTIPREFGIAPGCGSMIQAVVNATGVEPIASAGKPECAMYDEARLLVAANANHNDEDVKEYAEKDEFGNPVISISRSLAVGDRLDTDIEAGTIGGYESLLVLTGVTNPRMLLESPKHLRPSFVSKDLRGLNEAHESPKRVDDVTFVCGTSRAQIVCNSIEVNNPNDCNALRAACVLAWCLKDSGKSLEDYILPEFSL</sequence>
<name>A0A3E2CDK5_GARVA</name>
<dbReference type="Pfam" id="PF13344">
    <property type="entry name" value="Hydrolase_6"/>
    <property type="match status" value="1"/>
</dbReference>
<dbReference type="EMBL" id="NNRU01000002">
    <property type="protein sequence ID" value="RFT29822.1"/>
    <property type="molecule type" value="Genomic_DNA"/>
</dbReference>
<evidence type="ECO:0000313" key="2">
    <source>
        <dbReference type="Proteomes" id="UP000258379"/>
    </source>
</evidence>
<dbReference type="Gene3D" id="3.40.50.1000">
    <property type="entry name" value="HAD superfamily/HAD-like"/>
    <property type="match status" value="2"/>
</dbReference>
<comment type="caution">
    <text evidence="1">The sequence shown here is derived from an EMBL/GenBank/DDBJ whole genome shotgun (WGS) entry which is preliminary data.</text>
</comment>
<dbReference type="InterPro" id="IPR006357">
    <property type="entry name" value="HAD-SF_hydro_IIA"/>
</dbReference>
<protein>
    <submittedName>
        <fullName evidence="1">HAD family hydrolase</fullName>
    </submittedName>
</protein>
<dbReference type="InterPro" id="IPR023214">
    <property type="entry name" value="HAD_sf"/>
</dbReference>
<dbReference type="SUPFAM" id="SSF56784">
    <property type="entry name" value="HAD-like"/>
    <property type="match status" value="1"/>
</dbReference>
<reference evidence="1 2" key="1">
    <citation type="submission" date="2017-07" db="EMBL/GenBank/DDBJ databases">
        <title>A comparative genomics approach to explaining the enigmatic role of Gardnerella vaginalis in the vaginal microbiome.</title>
        <authorList>
            <person name="Vancuren S.J."/>
            <person name="Hill J.E."/>
        </authorList>
    </citation>
    <scope>NUCLEOTIDE SEQUENCE [LARGE SCALE GENOMIC DNA]</scope>
    <source>
        <strain evidence="1 2">WP023</strain>
    </source>
</reference>
<gene>
    <name evidence="1" type="ORF">CG405_02120</name>
</gene>
<dbReference type="PANTHER" id="PTHR19288:SF95">
    <property type="entry name" value="D-GLYCEROL 3-PHOSPHATE PHOSPHATASE"/>
    <property type="match status" value="1"/>
</dbReference>
<dbReference type="PANTHER" id="PTHR19288">
    <property type="entry name" value="4-NITROPHENYLPHOSPHATASE-RELATED"/>
    <property type="match status" value="1"/>
</dbReference>
<dbReference type="RefSeq" id="WP_032841426.1">
    <property type="nucleotide sequence ID" value="NZ_JBLLPI010000001.1"/>
</dbReference>
<dbReference type="Pfam" id="PF13242">
    <property type="entry name" value="Hydrolase_like"/>
    <property type="match status" value="1"/>
</dbReference>
<proteinExistence type="predicted"/>
<organism evidence="1 2">
    <name type="scientific">Gardnerella vaginalis</name>
    <dbReference type="NCBI Taxonomy" id="2702"/>
    <lineage>
        <taxon>Bacteria</taxon>
        <taxon>Bacillati</taxon>
        <taxon>Actinomycetota</taxon>
        <taxon>Actinomycetes</taxon>
        <taxon>Bifidobacteriales</taxon>
        <taxon>Bifidobacteriaceae</taxon>
        <taxon>Gardnerella</taxon>
    </lineage>
</organism>
<dbReference type="AlphaFoldDB" id="A0A3E2CDK5"/>
<keyword evidence="1" id="KW-0378">Hydrolase</keyword>
<dbReference type="Proteomes" id="UP000258379">
    <property type="component" value="Unassembled WGS sequence"/>
</dbReference>
<dbReference type="NCBIfam" id="TIGR01460">
    <property type="entry name" value="HAD-SF-IIA"/>
    <property type="match status" value="1"/>
</dbReference>